<accession>A0A392VKF6</accession>
<proteinExistence type="predicted"/>
<evidence type="ECO:0000313" key="1">
    <source>
        <dbReference type="EMBL" id="MCI87305.1"/>
    </source>
</evidence>
<dbReference type="Proteomes" id="UP000265520">
    <property type="component" value="Unassembled WGS sequence"/>
</dbReference>
<comment type="caution">
    <text evidence="1">The sequence shown here is derived from an EMBL/GenBank/DDBJ whole genome shotgun (WGS) entry which is preliminary data.</text>
</comment>
<name>A0A392VKF6_9FABA</name>
<dbReference type="EMBL" id="LXQA011162646">
    <property type="protein sequence ID" value="MCI87305.1"/>
    <property type="molecule type" value="Genomic_DNA"/>
</dbReference>
<reference evidence="1 2" key="1">
    <citation type="journal article" date="2018" name="Front. Plant Sci.">
        <title>Red Clover (Trifolium pratense) and Zigzag Clover (T. medium) - A Picture of Genomic Similarities and Differences.</title>
        <authorList>
            <person name="Dluhosova J."/>
            <person name="Istvanek J."/>
            <person name="Nedelnik J."/>
            <person name="Repkova J."/>
        </authorList>
    </citation>
    <scope>NUCLEOTIDE SEQUENCE [LARGE SCALE GENOMIC DNA]</scope>
    <source>
        <strain evidence="2">cv. 10/8</strain>
        <tissue evidence="1">Leaf</tissue>
    </source>
</reference>
<feature type="non-terminal residue" evidence="1">
    <location>
        <position position="53"/>
    </location>
</feature>
<evidence type="ECO:0000313" key="2">
    <source>
        <dbReference type="Proteomes" id="UP000265520"/>
    </source>
</evidence>
<protein>
    <submittedName>
        <fullName evidence="1">Uncharacterized protein</fullName>
    </submittedName>
</protein>
<keyword evidence="2" id="KW-1185">Reference proteome</keyword>
<dbReference type="AlphaFoldDB" id="A0A392VKF6"/>
<organism evidence="1 2">
    <name type="scientific">Trifolium medium</name>
    <dbReference type="NCBI Taxonomy" id="97028"/>
    <lineage>
        <taxon>Eukaryota</taxon>
        <taxon>Viridiplantae</taxon>
        <taxon>Streptophyta</taxon>
        <taxon>Embryophyta</taxon>
        <taxon>Tracheophyta</taxon>
        <taxon>Spermatophyta</taxon>
        <taxon>Magnoliopsida</taxon>
        <taxon>eudicotyledons</taxon>
        <taxon>Gunneridae</taxon>
        <taxon>Pentapetalae</taxon>
        <taxon>rosids</taxon>
        <taxon>fabids</taxon>
        <taxon>Fabales</taxon>
        <taxon>Fabaceae</taxon>
        <taxon>Papilionoideae</taxon>
        <taxon>50 kb inversion clade</taxon>
        <taxon>NPAAA clade</taxon>
        <taxon>Hologalegina</taxon>
        <taxon>IRL clade</taxon>
        <taxon>Trifolieae</taxon>
        <taxon>Trifolium</taxon>
    </lineage>
</organism>
<sequence length="53" mass="6165">MMMMFQQHMNNPQNQNVGGSAAFREFCRMNPPEFVGEYVPAVAREWIQRMSGI</sequence>